<dbReference type="PROSITE" id="PS51257">
    <property type="entry name" value="PROKAR_LIPOPROTEIN"/>
    <property type="match status" value="1"/>
</dbReference>
<dbReference type="SUPFAM" id="SSF52058">
    <property type="entry name" value="L domain-like"/>
    <property type="match status" value="1"/>
</dbReference>
<dbReference type="GO" id="GO:0005737">
    <property type="term" value="C:cytoplasm"/>
    <property type="evidence" value="ECO:0007669"/>
    <property type="project" value="TreeGrafter"/>
</dbReference>
<evidence type="ECO:0000259" key="4">
    <source>
        <dbReference type="Pfam" id="PF14660"/>
    </source>
</evidence>
<dbReference type="InterPro" id="IPR032675">
    <property type="entry name" value="LRR_dom_sf"/>
</dbReference>
<feature type="signal peptide" evidence="3">
    <location>
        <begin position="1"/>
        <end position="17"/>
    </location>
</feature>
<keyword evidence="1" id="KW-0433">Leucine-rich repeat</keyword>
<dbReference type="Proteomes" id="UP000810252">
    <property type="component" value="Unassembled WGS sequence"/>
</dbReference>
<dbReference type="InterPro" id="IPR001611">
    <property type="entry name" value="Leu-rich_rpt"/>
</dbReference>
<organism evidence="5 6">
    <name type="scientific">Candidatus Cryptobacteroides merdigallinarum</name>
    <dbReference type="NCBI Taxonomy" id="2840770"/>
    <lineage>
        <taxon>Bacteria</taxon>
        <taxon>Pseudomonadati</taxon>
        <taxon>Bacteroidota</taxon>
        <taxon>Bacteroidia</taxon>
        <taxon>Bacteroidales</taxon>
        <taxon>Candidatus Cryptobacteroides</taxon>
    </lineage>
</organism>
<sequence length="910" mass="100381">MKRFVLMTLSAILSVSALLVTGCAREELPDNRETDYGYVQFKLYKEVSYGNVTKASGDNLLDELSQAGKINIMLTNSEGRTISQTLTLSAADNEAAEFGLRSAKLRLLKGDYEVVSYALYDNLDNQIGNGNRTVVAKPLTIIPGGMEVFDLTADVAPRGMIRFNLVKDLSGLDPVPALRDRRDNGYTFDEISSLDITLVDVNEQTQVVSFTGIPVSFSIHFSGDEHHDGADNVAGNQTSSSQADSIVYAPAGNYKILSYRLYDSDDLLLEDQDFTNSLEDQATVIEVTDNELTEADVPVTLVMADGYMRDYYALRKIWLALDGPNWSYEGQTWPKGSNWNFDRDPDLWGDQPGVQIHDNGRVASIDLSGFGIKGKVPDAIGQLTDLVQLSFGNHNETRRYHDQAASAAAQPLYPVKGSAEDKALWRQNRYKDFGKYVCPTEPISPVCALALRMNGKTSSAASYYDNMSLDEISRMAASRAVPTVDQVRPYDMNLGTMTNGLTGISAEIRNLTRLESLSIANSPITKEGFPGADAFSPLTALIDLEIYNCKNLETLPEGIASLPSLITVNLSTNGFTEQGSYDALNNLASGSSQDVIQILYFLQNKLATLPVSVGEMASLGMLNVMQNNIQGDLPALGRNFAPQELSFDDNHIKSVPDEFCSLEALTSFTISYNELTEFPNFFSSDESNIIMSAINVAHNNIKKLPDAGTFHGVRVNTLTLTGNPIDVFPAELAATNSFVEVLTMQSCGMKSFPEENCFNGENSDYLTTLDLQYNNLTDIPDYFSARTLPYISGMDVSYNAFEEFPLEPLNILRMTAFGIRSQRNSEGERCLSDWPEGLSTHTGLRGFYIGSNDLRLINDDISYLIFYLDISDNPNIIFDATDVCSAWKAGQYFLYYDRTQDIIGCDAMLD</sequence>
<dbReference type="PANTHER" id="PTHR48051:SF1">
    <property type="entry name" value="RAS SUPPRESSOR PROTEIN 1"/>
    <property type="match status" value="1"/>
</dbReference>
<reference evidence="5" key="1">
    <citation type="submission" date="2020-10" db="EMBL/GenBank/DDBJ databases">
        <authorList>
            <person name="Gilroy R."/>
        </authorList>
    </citation>
    <scope>NUCLEOTIDE SEQUENCE</scope>
    <source>
        <strain evidence="5">20514</strain>
    </source>
</reference>
<gene>
    <name evidence="5" type="ORF">IAC29_03295</name>
</gene>
<dbReference type="Gene3D" id="3.80.10.10">
    <property type="entry name" value="Ribonuclease Inhibitor"/>
    <property type="match status" value="1"/>
</dbReference>
<proteinExistence type="predicted"/>
<dbReference type="InterPro" id="IPR027899">
    <property type="entry name" value="DUF4458"/>
</dbReference>
<dbReference type="Pfam" id="PF00560">
    <property type="entry name" value="LRR_1"/>
    <property type="match status" value="1"/>
</dbReference>
<evidence type="ECO:0000313" key="6">
    <source>
        <dbReference type="Proteomes" id="UP000810252"/>
    </source>
</evidence>
<dbReference type="AlphaFoldDB" id="A0A9D9EJH5"/>
<evidence type="ECO:0000313" key="5">
    <source>
        <dbReference type="EMBL" id="MBO8448282.1"/>
    </source>
</evidence>
<reference evidence="5" key="2">
    <citation type="journal article" date="2021" name="PeerJ">
        <title>Extensive microbial diversity within the chicken gut microbiome revealed by metagenomics and culture.</title>
        <authorList>
            <person name="Gilroy R."/>
            <person name="Ravi A."/>
            <person name="Getino M."/>
            <person name="Pursley I."/>
            <person name="Horton D.L."/>
            <person name="Alikhan N.F."/>
            <person name="Baker D."/>
            <person name="Gharbi K."/>
            <person name="Hall N."/>
            <person name="Watson M."/>
            <person name="Adriaenssens E.M."/>
            <person name="Foster-Nyarko E."/>
            <person name="Jarju S."/>
            <person name="Secka A."/>
            <person name="Antonio M."/>
            <person name="Oren A."/>
            <person name="Chaudhuri R.R."/>
            <person name="La Ragione R."/>
            <person name="Hildebrand F."/>
            <person name="Pallen M.J."/>
        </authorList>
    </citation>
    <scope>NUCLEOTIDE SEQUENCE</scope>
    <source>
        <strain evidence="5">20514</strain>
    </source>
</reference>
<keyword evidence="3" id="KW-0732">Signal</keyword>
<dbReference type="Gene3D" id="2.60.40.3540">
    <property type="entry name" value="Domain of unknown function DUF4458"/>
    <property type="match status" value="2"/>
</dbReference>
<protein>
    <submittedName>
        <fullName evidence="5">DUF4458 domain-containing protein</fullName>
    </submittedName>
</protein>
<feature type="domain" description="DUF4458" evidence="4">
    <location>
        <begin position="184"/>
        <end position="285"/>
    </location>
</feature>
<dbReference type="InterPro" id="IPR050216">
    <property type="entry name" value="LRR_domain-containing"/>
</dbReference>
<dbReference type="PROSITE" id="PS51450">
    <property type="entry name" value="LRR"/>
    <property type="match status" value="1"/>
</dbReference>
<dbReference type="InterPro" id="IPR038711">
    <property type="entry name" value="LRR_N_sf"/>
</dbReference>
<accession>A0A9D9EJH5</accession>
<evidence type="ECO:0000256" key="2">
    <source>
        <dbReference type="ARBA" id="ARBA00022737"/>
    </source>
</evidence>
<keyword evidence="2" id="KW-0677">Repeat</keyword>
<feature type="chain" id="PRO_5039571833" evidence="3">
    <location>
        <begin position="18"/>
        <end position="910"/>
    </location>
</feature>
<dbReference type="EMBL" id="JADIMQ010000049">
    <property type="protein sequence ID" value="MBO8448282.1"/>
    <property type="molecule type" value="Genomic_DNA"/>
</dbReference>
<comment type="caution">
    <text evidence="5">The sequence shown here is derived from an EMBL/GenBank/DDBJ whole genome shotgun (WGS) entry which is preliminary data.</text>
</comment>
<dbReference type="InterPro" id="IPR041403">
    <property type="entry name" value="DUF4458_prot_LRR"/>
</dbReference>
<evidence type="ECO:0000256" key="3">
    <source>
        <dbReference type="SAM" id="SignalP"/>
    </source>
</evidence>
<dbReference type="PANTHER" id="PTHR48051">
    <property type="match status" value="1"/>
</dbReference>
<evidence type="ECO:0000256" key="1">
    <source>
        <dbReference type="ARBA" id="ARBA00022614"/>
    </source>
</evidence>
<feature type="domain" description="DUF4458" evidence="4">
    <location>
        <begin position="37"/>
        <end position="144"/>
    </location>
</feature>
<name>A0A9D9EJH5_9BACT</name>
<dbReference type="Pfam" id="PF14660">
    <property type="entry name" value="DUF4458"/>
    <property type="match status" value="2"/>
</dbReference>
<dbReference type="Pfam" id="PF18805">
    <property type="entry name" value="LRR_10"/>
    <property type="match status" value="1"/>
</dbReference>